<feature type="compositionally biased region" description="Polar residues" evidence="1">
    <location>
        <begin position="178"/>
        <end position="200"/>
    </location>
</feature>
<dbReference type="PANTHER" id="PTHR43628">
    <property type="entry name" value="ACTIVATOR OF C KINASE PROTEIN 1-RELATED"/>
    <property type="match status" value="1"/>
</dbReference>
<dbReference type="InterPro" id="IPR006597">
    <property type="entry name" value="Sel1-like"/>
</dbReference>
<gene>
    <name evidence="2" type="ORF">TRICI_006764</name>
</gene>
<protein>
    <recommendedName>
        <fullName evidence="4">Protein DSF2</fullName>
    </recommendedName>
</protein>
<dbReference type="GO" id="GO:0010972">
    <property type="term" value="P:negative regulation of G2/M transition of mitotic cell cycle"/>
    <property type="evidence" value="ECO:0007669"/>
    <property type="project" value="TreeGrafter"/>
</dbReference>
<dbReference type="SUPFAM" id="SSF81901">
    <property type="entry name" value="HCP-like"/>
    <property type="match status" value="1"/>
</dbReference>
<feature type="region of interest" description="Disordered" evidence="1">
    <location>
        <begin position="1"/>
        <end position="77"/>
    </location>
</feature>
<feature type="compositionally biased region" description="Acidic residues" evidence="1">
    <location>
        <begin position="133"/>
        <end position="142"/>
    </location>
</feature>
<evidence type="ECO:0000313" key="2">
    <source>
        <dbReference type="EMBL" id="KAA8897249.1"/>
    </source>
</evidence>
<accession>A0A642UDS2</accession>
<dbReference type="Gene3D" id="1.25.40.10">
    <property type="entry name" value="Tetratricopeptide repeat domain"/>
    <property type="match status" value="1"/>
</dbReference>
<feature type="compositionally biased region" description="Low complexity" evidence="1">
    <location>
        <begin position="163"/>
        <end position="177"/>
    </location>
</feature>
<keyword evidence="3" id="KW-1185">Reference proteome</keyword>
<feature type="compositionally biased region" description="Polar residues" evidence="1">
    <location>
        <begin position="1"/>
        <end position="18"/>
    </location>
</feature>
<organism evidence="2 3">
    <name type="scientific">Trichomonascus ciferrii</name>
    <dbReference type="NCBI Taxonomy" id="44093"/>
    <lineage>
        <taxon>Eukaryota</taxon>
        <taxon>Fungi</taxon>
        <taxon>Dikarya</taxon>
        <taxon>Ascomycota</taxon>
        <taxon>Saccharomycotina</taxon>
        <taxon>Dipodascomycetes</taxon>
        <taxon>Dipodascales</taxon>
        <taxon>Trichomonascaceae</taxon>
        <taxon>Trichomonascus</taxon>
        <taxon>Trichomonascus ciferrii complex</taxon>
    </lineage>
</organism>
<dbReference type="AlphaFoldDB" id="A0A642UDS2"/>
<feature type="region of interest" description="Disordered" evidence="1">
    <location>
        <begin position="114"/>
        <end position="273"/>
    </location>
</feature>
<dbReference type="Pfam" id="PF08238">
    <property type="entry name" value="Sel1"/>
    <property type="match status" value="3"/>
</dbReference>
<dbReference type="SMART" id="SM00671">
    <property type="entry name" value="SEL1"/>
    <property type="match status" value="3"/>
</dbReference>
<dbReference type="OrthoDB" id="2148946at2759"/>
<dbReference type="VEuPathDB" id="FungiDB:TRICI_006764"/>
<dbReference type="Proteomes" id="UP000761534">
    <property type="component" value="Unassembled WGS sequence"/>
</dbReference>
<feature type="compositionally biased region" description="Polar residues" evidence="1">
    <location>
        <begin position="46"/>
        <end position="64"/>
    </location>
</feature>
<evidence type="ECO:0000313" key="3">
    <source>
        <dbReference type="Proteomes" id="UP000761534"/>
    </source>
</evidence>
<sequence length="487" mass="53364">MGDSDQQQQQNKAFTQDMSPLDLLEQKSRRLAHKLHDRPGGDDSRMSISSVSTTASRQPSNASTRSRRIRVQEGDEWTPDARASYVSRAGSVSSVASFGGILDSFRLSSLPVAELQQGADDPSEQNNTTNNDWENDEDDDSDTSTIQGSPTQSAHPPLERVQSPASSVASDDTASSVYTASSHISQRTATRPATINTQQQHHARASGVHPPATRASPSQYYFPDVLSKHHHHAPRAPAHPPSASSNITSSRQASSHHHPSLLTPPALRPRSDDPALAKRFKDMTLEDHVTAGIALHEKGDLREASYHWQHAAFKGDHTAMLLYGLAVRHGWGMRQNASEAVKWLRKAMESSLGDNSKTFDLKSPGSVLPAIMSEEKQDHKTSSLKKAHIGLALYELGMSYLHSWGTEKDEDMALRAFELAGSLGDSDALCEAAGLYMKNGPKGRKKDLQKAARLYREAADTGANMIGQSWIYKDKYMGEDKKKKGKK</sequence>
<reference evidence="2" key="1">
    <citation type="journal article" date="2019" name="G3 (Bethesda)">
        <title>Genome Assemblies of Two Rare Opportunistic Yeast Pathogens: Diutina rugosa (syn. Candida rugosa) and Trichomonascus ciferrii (syn. Candida ciferrii).</title>
        <authorList>
            <person name="Mixao V."/>
            <person name="Saus E."/>
            <person name="Hansen A.P."/>
            <person name="Lass-Florl C."/>
            <person name="Gabaldon T."/>
        </authorList>
    </citation>
    <scope>NUCLEOTIDE SEQUENCE</scope>
    <source>
        <strain evidence="2">CBS 4856</strain>
    </source>
</reference>
<dbReference type="EMBL" id="SWFS01000567">
    <property type="protein sequence ID" value="KAA8897249.1"/>
    <property type="molecule type" value="Genomic_DNA"/>
</dbReference>
<comment type="caution">
    <text evidence="2">The sequence shown here is derived from an EMBL/GenBank/DDBJ whole genome shotgun (WGS) entry which is preliminary data.</text>
</comment>
<dbReference type="InterPro" id="IPR011990">
    <property type="entry name" value="TPR-like_helical_dom_sf"/>
</dbReference>
<evidence type="ECO:0008006" key="4">
    <source>
        <dbReference type="Google" id="ProtNLM"/>
    </source>
</evidence>
<dbReference type="PANTHER" id="PTHR43628:SF11">
    <property type="entry name" value="PROTEIN DSF2"/>
    <property type="match status" value="1"/>
</dbReference>
<evidence type="ECO:0000256" key="1">
    <source>
        <dbReference type="SAM" id="MobiDB-lite"/>
    </source>
</evidence>
<dbReference type="GO" id="GO:0032153">
    <property type="term" value="C:cell division site"/>
    <property type="evidence" value="ECO:0007669"/>
    <property type="project" value="TreeGrafter"/>
</dbReference>
<dbReference type="InterPro" id="IPR052945">
    <property type="entry name" value="Mitotic_Regulator"/>
</dbReference>
<name>A0A642UDS2_9ASCO</name>
<proteinExistence type="predicted"/>